<feature type="compositionally biased region" description="Pro residues" evidence="1">
    <location>
        <begin position="50"/>
        <end position="59"/>
    </location>
</feature>
<gene>
    <name evidence="3" type="ORF">DD237_008590</name>
</gene>
<dbReference type="AlphaFoldDB" id="A0A3R8CNR6"/>
<comment type="caution">
    <text evidence="3">The sequence shown here is derived from an EMBL/GenBank/DDBJ whole genome shotgun (WGS) entry which is preliminary data.</text>
</comment>
<name>A0A3R8CNR6_9STRA</name>
<keyword evidence="2" id="KW-0732">Signal</keyword>
<proteinExistence type="predicted"/>
<reference evidence="3 4" key="1">
    <citation type="submission" date="2018-06" db="EMBL/GenBank/DDBJ databases">
        <title>Comparative genomics of downy mildews reveals potential adaptations to biotrophy.</title>
        <authorList>
            <person name="Fletcher K."/>
            <person name="Klosterman S.J."/>
            <person name="Derevnina L."/>
            <person name="Martin F."/>
            <person name="Koike S."/>
            <person name="Reyes Chin-Wo S."/>
            <person name="Mou B."/>
            <person name="Michelmore R."/>
        </authorList>
    </citation>
    <scope>NUCLEOTIDE SEQUENCE [LARGE SCALE GENOMIC DNA]</scope>
    <source>
        <strain evidence="3 4">R13</strain>
    </source>
</reference>
<evidence type="ECO:0000256" key="1">
    <source>
        <dbReference type="SAM" id="MobiDB-lite"/>
    </source>
</evidence>
<accession>A0A3R8CNR6</accession>
<evidence type="ECO:0000313" key="4">
    <source>
        <dbReference type="Proteomes" id="UP000286097"/>
    </source>
</evidence>
<evidence type="ECO:0000256" key="2">
    <source>
        <dbReference type="SAM" id="SignalP"/>
    </source>
</evidence>
<evidence type="ECO:0000313" key="3">
    <source>
        <dbReference type="EMBL" id="RQM11197.1"/>
    </source>
</evidence>
<evidence type="ECO:0008006" key="5">
    <source>
        <dbReference type="Google" id="ProtNLM"/>
    </source>
</evidence>
<sequence length="71" mass="7646">MKLLHGLVMTAVVLLCENTATGATRSLRETTSGRRLDIPGPDSSELSDSPHPPYPPKSPGYPGTNDNHYVK</sequence>
<dbReference type="Proteomes" id="UP000286097">
    <property type="component" value="Unassembled WGS sequence"/>
</dbReference>
<organism evidence="3 4">
    <name type="scientific">Peronospora effusa</name>
    <dbReference type="NCBI Taxonomy" id="542832"/>
    <lineage>
        <taxon>Eukaryota</taxon>
        <taxon>Sar</taxon>
        <taxon>Stramenopiles</taxon>
        <taxon>Oomycota</taxon>
        <taxon>Peronosporomycetes</taxon>
        <taxon>Peronosporales</taxon>
        <taxon>Peronosporaceae</taxon>
        <taxon>Peronospora</taxon>
    </lineage>
</organism>
<feature type="signal peptide" evidence="2">
    <location>
        <begin position="1"/>
        <end position="23"/>
    </location>
</feature>
<feature type="chain" id="PRO_5018608345" description="RxLR effector protein" evidence="2">
    <location>
        <begin position="24"/>
        <end position="71"/>
    </location>
</feature>
<protein>
    <recommendedName>
        <fullName evidence="5">RxLR effector protein</fullName>
    </recommendedName>
</protein>
<feature type="compositionally biased region" description="Basic and acidic residues" evidence="1">
    <location>
        <begin position="26"/>
        <end position="37"/>
    </location>
</feature>
<dbReference type="EMBL" id="QKXF01000460">
    <property type="protein sequence ID" value="RQM11197.1"/>
    <property type="molecule type" value="Genomic_DNA"/>
</dbReference>
<dbReference type="VEuPathDB" id="FungiDB:DD237_008590"/>
<feature type="region of interest" description="Disordered" evidence="1">
    <location>
        <begin position="26"/>
        <end position="71"/>
    </location>
</feature>